<dbReference type="EMBL" id="GHWJ01010575">
    <property type="protein sequence ID" value="NOV43312.1"/>
    <property type="molecule type" value="Transcribed_RNA"/>
</dbReference>
<feature type="chain" id="PRO_5026976844" evidence="1">
    <location>
        <begin position="25"/>
        <end position="78"/>
    </location>
</feature>
<name>A0A6M2DB08_RHIMP</name>
<accession>A0A6M2DB08</accession>
<proteinExistence type="predicted"/>
<evidence type="ECO:0000256" key="1">
    <source>
        <dbReference type="SAM" id="SignalP"/>
    </source>
</evidence>
<dbReference type="AlphaFoldDB" id="A0A6M2DB08"/>
<sequence length="78" mass="9161">MAPFLWQLHLVWLCISRNCVNVTAQVQCRNVIDFFNVHCEGFLKDSGRRITIPFNAFPKVSSERFSMESLWRVARMLV</sequence>
<keyword evidence="1" id="KW-0732">Signal</keyword>
<reference evidence="2" key="1">
    <citation type="submission" date="2019-09" db="EMBL/GenBank/DDBJ databases">
        <title>Organ-specific transcriptomic study of the physiology of the cattle tick, Rhipicephalus microplus.</title>
        <authorList>
            <person name="Tirloni L."/>
            <person name="Braz G."/>
            <person name="Gandara A.C.P."/>
            <person name="Sabadin G.A."/>
            <person name="da Silva R.M."/>
            <person name="Guizzo M.G."/>
            <person name="Machado J.A."/>
            <person name="Costa E.P."/>
            <person name="Gomes H.F."/>
            <person name="Moraes J."/>
            <person name="Mota M.B.S."/>
            <person name="Mesquita R.D."/>
            <person name="Alvarenga P.H."/>
            <person name="Alves F."/>
            <person name="Seixas A."/>
            <person name="da Fonseca R.N."/>
            <person name="Fogaca A."/>
            <person name="Logullo C."/>
            <person name="Tanaka A."/>
            <person name="Daffre S."/>
            <person name="Termignoni C."/>
            <person name="Vaz I.S.Jr."/>
            <person name="Oliveira P.L."/>
            <person name="Ribeiro J.M."/>
        </authorList>
    </citation>
    <scope>NUCLEOTIDE SEQUENCE</scope>
    <source>
        <strain evidence="2">Porto Alegre</strain>
    </source>
</reference>
<protein>
    <submittedName>
        <fullName evidence="2">Putative secreted protein</fullName>
    </submittedName>
</protein>
<feature type="signal peptide" evidence="1">
    <location>
        <begin position="1"/>
        <end position="24"/>
    </location>
</feature>
<evidence type="ECO:0000313" key="2">
    <source>
        <dbReference type="EMBL" id="NOV43312.1"/>
    </source>
</evidence>
<organism evidence="2">
    <name type="scientific">Rhipicephalus microplus</name>
    <name type="common">Cattle tick</name>
    <name type="synonym">Boophilus microplus</name>
    <dbReference type="NCBI Taxonomy" id="6941"/>
    <lineage>
        <taxon>Eukaryota</taxon>
        <taxon>Metazoa</taxon>
        <taxon>Ecdysozoa</taxon>
        <taxon>Arthropoda</taxon>
        <taxon>Chelicerata</taxon>
        <taxon>Arachnida</taxon>
        <taxon>Acari</taxon>
        <taxon>Parasitiformes</taxon>
        <taxon>Ixodida</taxon>
        <taxon>Ixodoidea</taxon>
        <taxon>Ixodidae</taxon>
        <taxon>Rhipicephalinae</taxon>
        <taxon>Rhipicephalus</taxon>
        <taxon>Boophilus</taxon>
    </lineage>
</organism>